<protein>
    <recommendedName>
        <fullName evidence="3">Transposase</fullName>
    </recommendedName>
</protein>
<evidence type="ECO:0008006" key="3">
    <source>
        <dbReference type="Google" id="ProtNLM"/>
    </source>
</evidence>
<gene>
    <name evidence="1" type="ORF">SAMN05421643_106173</name>
</gene>
<dbReference type="Proteomes" id="UP000199035">
    <property type="component" value="Unassembled WGS sequence"/>
</dbReference>
<evidence type="ECO:0000313" key="2">
    <source>
        <dbReference type="Proteomes" id="UP000199035"/>
    </source>
</evidence>
<name>A0A1H3IIC3_9GAMM</name>
<accession>A0A1H3IIC3</accession>
<sequence>MDALENHNHVLFRLNISQFIGDVFRIVHKKADLFMSRLLLF</sequence>
<dbReference type="EMBL" id="FNPK01000006">
    <property type="protein sequence ID" value="SDY27412.1"/>
    <property type="molecule type" value="Genomic_DNA"/>
</dbReference>
<reference evidence="2" key="1">
    <citation type="submission" date="2016-10" db="EMBL/GenBank/DDBJ databases">
        <authorList>
            <person name="Varghese N."/>
            <person name="Submissions S."/>
        </authorList>
    </citation>
    <scope>NUCLEOTIDE SEQUENCE [LARGE SCALE GENOMIC DNA]</scope>
    <source>
        <strain evidence="2">ANC 5109</strain>
    </source>
</reference>
<keyword evidence="2" id="KW-1185">Reference proteome</keyword>
<organism evidence="1 2">
    <name type="scientific">Acinetobacter kyonggiensis</name>
    <dbReference type="NCBI Taxonomy" id="595670"/>
    <lineage>
        <taxon>Bacteria</taxon>
        <taxon>Pseudomonadati</taxon>
        <taxon>Pseudomonadota</taxon>
        <taxon>Gammaproteobacteria</taxon>
        <taxon>Moraxellales</taxon>
        <taxon>Moraxellaceae</taxon>
        <taxon>Acinetobacter</taxon>
    </lineage>
</organism>
<dbReference type="AlphaFoldDB" id="A0A1H3IIC3"/>
<evidence type="ECO:0000313" key="1">
    <source>
        <dbReference type="EMBL" id="SDY27412.1"/>
    </source>
</evidence>
<proteinExistence type="predicted"/>